<gene>
    <name evidence="2" type="primary">Acey_s0199.g1648</name>
    <name evidence="2" type="ORF">Y032_0199g1648</name>
</gene>
<evidence type="ECO:0000313" key="3">
    <source>
        <dbReference type="Proteomes" id="UP000024635"/>
    </source>
</evidence>
<organism evidence="2 3">
    <name type="scientific">Ancylostoma ceylanicum</name>
    <dbReference type="NCBI Taxonomy" id="53326"/>
    <lineage>
        <taxon>Eukaryota</taxon>
        <taxon>Metazoa</taxon>
        <taxon>Ecdysozoa</taxon>
        <taxon>Nematoda</taxon>
        <taxon>Chromadorea</taxon>
        <taxon>Rhabditida</taxon>
        <taxon>Rhabditina</taxon>
        <taxon>Rhabditomorpha</taxon>
        <taxon>Strongyloidea</taxon>
        <taxon>Ancylostomatidae</taxon>
        <taxon>Ancylostomatinae</taxon>
        <taxon>Ancylostoma</taxon>
    </lineage>
</organism>
<dbReference type="EMBL" id="JARK01001535">
    <property type="protein sequence ID" value="EYB91980.1"/>
    <property type="molecule type" value="Genomic_DNA"/>
</dbReference>
<proteinExistence type="predicted"/>
<dbReference type="AlphaFoldDB" id="A0A016SMZ4"/>
<accession>A0A016SMZ4</accession>
<reference evidence="3" key="1">
    <citation type="journal article" date="2015" name="Nat. Genet.">
        <title>The genome and transcriptome of the zoonotic hookworm Ancylostoma ceylanicum identify infection-specific gene families.</title>
        <authorList>
            <person name="Schwarz E.M."/>
            <person name="Hu Y."/>
            <person name="Antoshechkin I."/>
            <person name="Miller M.M."/>
            <person name="Sternberg P.W."/>
            <person name="Aroian R.V."/>
        </authorList>
    </citation>
    <scope>NUCLEOTIDE SEQUENCE</scope>
    <source>
        <strain evidence="3">HY135</strain>
    </source>
</reference>
<evidence type="ECO:0000256" key="1">
    <source>
        <dbReference type="SAM" id="MobiDB-lite"/>
    </source>
</evidence>
<evidence type="ECO:0000313" key="2">
    <source>
        <dbReference type="EMBL" id="EYB91980.1"/>
    </source>
</evidence>
<protein>
    <submittedName>
        <fullName evidence="2">Uncharacterized protein</fullName>
    </submittedName>
</protein>
<dbReference type="Proteomes" id="UP000024635">
    <property type="component" value="Unassembled WGS sequence"/>
</dbReference>
<name>A0A016SMZ4_9BILA</name>
<feature type="region of interest" description="Disordered" evidence="1">
    <location>
        <begin position="50"/>
        <end position="74"/>
    </location>
</feature>
<keyword evidence="3" id="KW-1185">Reference proteome</keyword>
<sequence>MDEILSFNPDVKNPMETFPWFEELTVYEMIRKWPTSYSFTPDYKIMSNNSQQVITNESSKAEEDSKSSIHSPTS</sequence>
<comment type="caution">
    <text evidence="2">The sequence shown here is derived from an EMBL/GenBank/DDBJ whole genome shotgun (WGS) entry which is preliminary data.</text>
</comment>